<name>A0A6A5REX1_9PLEO</name>
<protein>
    <submittedName>
        <fullName evidence="2">Uncharacterized protein</fullName>
    </submittedName>
</protein>
<dbReference type="EMBL" id="ML978980">
    <property type="protein sequence ID" value="KAF1925989.1"/>
    <property type="molecule type" value="Genomic_DNA"/>
</dbReference>
<gene>
    <name evidence="2" type="ORF">M421DRAFT_7489</name>
</gene>
<dbReference type="AlphaFoldDB" id="A0A6A5REX1"/>
<reference evidence="2" key="1">
    <citation type="journal article" date="2020" name="Stud. Mycol.">
        <title>101 Dothideomycetes genomes: a test case for predicting lifestyles and emergence of pathogens.</title>
        <authorList>
            <person name="Haridas S."/>
            <person name="Albert R."/>
            <person name="Binder M."/>
            <person name="Bloem J."/>
            <person name="Labutti K."/>
            <person name="Salamov A."/>
            <person name="Andreopoulos B."/>
            <person name="Baker S."/>
            <person name="Barry K."/>
            <person name="Bills G."/>
            <person name="Bluhm B."/>
            <person name="Cannon C."/>
            <person name="Castanera R."/>
            <person name="Culley D."/>
            <person name="Daum C."/>
            <person name="Ezra D."/>
            <person name="Gonzalez J."/>
            <person name="Henrissat B."/>
            <person name="Kuo A."/>
            <person name="Liang C."/>
            <person name="Lipzen A."/>
            <person name="Lutzoni F."/>
            <person name="Magnuson J."/>
            <person name="Mondo S."/>
            <person name="Nolan M."/>
            <person name="Ohm R."/>
            <person name="Pangilinan J."/>
            <person name="Park H.-J."/>
            <person name="Ramirez L."/>
            <person name="Alfaro M."/>
            <person name="Sun H."/>
            <person name="Tritt A."/>
            <person name="Yoshinaga Y."/>
            <person name="Zwiers L.-H."/>
            <person name="Turgeon B."/>
            <person name="Goodwin S."/>
            <person name="Spatafora J."/>
            <person name="Crous P."/>
            <person name="Grigoriev I."/>
        </authorList>
    </citation>
    <scope>NUCLEOTIDE SEQUENCE</scope>
    <source>
        <strain evidence="2">CBS 183.55</strain>
    </source>
</reference>
<feature type="region of interest" description="Disordered" evidence="1">
    <location>
        <begin position="1"/>
        <end position="72"/>
    </location>
</feature>
<sequence length="201" mass="20694">MHSYGPMGASATKSDQARMHSVPTTTTGETSSQRAPVGICGFAPEELQAVPRPDNQTAPNEEPESKPRAAFPCSSYSMDEAALAAMSQSAILDKEKGKSATGCGSMKMDKGKGKAVSFNEPNLGTKVAASPPDDHLGSAGGSITSGGSKNIVTAEVDPRVQRSGAPYYASDFGRKPTSSGASNKRDEGKADSGNMKDSTST</sequence>
<keyword evidence="3" id="KW-1185">Reference proteome</keyword>
<organism evidence="2 3">
    <name type="scientific">Didymella exigua CBS 183.55</name>
    <dbReference type="NCBI Taxonomy" id="1150837"/>
    <lineage>
        <taxon>Eukaryota</taxon>
        <taxon>Fungi</taxon>
        <taxon>Dikarya</taxon>
        <taxon>Ascomycota</taxon>
        <taxon>Pezizomycotina</taxon>
        <taxon>Dothideomycetes</taxon>
        <taxon>Pleosporomycetidae</taxon>
        <taxon>Pleosporales</taxon>
        <taxon>Pleosporineae</taxon>
        <taxon>Didymellaceae</taxon>
        <taxon>Didymella</taxon>
    </lineage>
</organism>
<proteinExistence type="predicted"/>
<feature type="compositionally biased region" description="Polar residues" evidence="1">
    <location>
        <begin position="22"/>
        <end position="34"/>
    </location>
</feature>
<dbReference type="GeneID" id="54354751"/>
<evidence type="ECO:0000313" key="3">
    <source>
        <dbReference type="Proteomes" id="UP000800082"/>
    </source>
</evidence>
<evidence type="ECO:0000313" key="2">
    <source>
        <dbReference type="EMBL" id="KAF1925989.1"/>
    </source>
</evidence>
<accession>A0A6A5REX1</accession>
<dbReference type="RefSeq" id="XP_033446241.1">
    <property type="nucleotide sequence ID" value="XM_033597084.1"/>
</dbReference>
<feature type="region of interest" description="Disordered" evidence="1">
    <location>
        <begin position="93"/>
        <end position="201"/>
    </location>
</feature>
<evidence type="ECO:0000256" key="1">
    <source>
        <dbReference type="SAM" id="MobiDB-lite"/>
    </source>
</evidence>
<dbReference type="Proteomes" id="UP000800082">
    <property type="component" value="Unassembled WGS sequence"/>
</dbReference>